<dbReference type="NCBIfam" id="TIGR00254">
    <property type="entry name" value="GGDEF"/>
    <property type="match status" value="1"/>
</dbReference>
<dbReference type="EMBL" id="SMAO01000006">
    <property type="protein sequence ID" value="TCT20295.1"/>
    <property type="molecule type" value="Genomic_DNA"/>
</dbReference>
<comment type="catalytic activity">
    <reaction evidence="4">
        <text>2 GTP = 3',3'-c-di-GMP + 2 diphosphate</text>
        <dbReference type="Rhea" id="RHEA:24898"/>
        <dbReference type="ChEBI" id="CHEBI:33019"/>
        <dbReference type="ChEBI" id="CHEBI:37565"/>
        <dbReference type="ChEBI" id="CHEBI:58805"/>
        <dbReference type="EC" id="2.7.7.65"/>
    </reaction>
</comment>
<dbReference type="AlphaFoldDB" id="A0A4R3MVS3"/>
<evidence type="ECO:0000256" key="5">
    <source>
        <dbReference type="PROSITE-ProRule" id="PRU00110"/>
    </source>
</evidence>
<evidence type="ECO:0000313" key="11">
    <source>
        <dbReference type="EMBL" id="TCT20295.1"/>
    </source>
</evidence>
<dbReference type="SMART" id="SM00267">
    <property type="entry name" value="GGDEF"/>
    <property type="match status" value="1"/>
</dbReference>
<dbReference type="InterPro" id="IPR001789">
    <property type="entry name" value="Sig_transdc_resp-reg_receiver"/>
</dbReference>
<feature type="domain" description="GGDEF" evidence="9">
    <location>
        <begin position="426"/>
        <end position="558"/>
    </location>
</feature>
<dbReference type="GO" id="GO:0005886">
    <property type="term" value="C:plasma membrane"/>
    <property type="evidence" value="ECO:0007669"/>
    <property type="project" value="TreeGrafter"/>
</dbReference>
<evidence type="ECO:0000256" key="2">
    <source>
        <dbReference type="ARBA" id="ARBA00012528"/>
    </source>
</evidence>
<dbReference type="GO" id="GO:0052621">
    <property type="term" value="F:diguanylate cyclase activity"/>
    <property type="evidence" value="ECO:0007669"/>
    <property type="project" value="UniProtKB-EC"/>
</dbReference>
<feature type="modified residue" description="Phosphohistidine" evidence="5">
    <location>
        <position position="56"/>
    </location>
</feature>
<accession>A0A4R3MVS3</accession>
<evidence type="ECO:0000313" key="12">
    <source>
        <dbReference type="Proteomes" id="UP000295717"/>
    </source>
</evidence>
<dbReference type="GO" id="GO:0004672">
    <property type="term" value="F:protein kinase activity"/>
    <property type="evidence" value="ECO:0007669"/>
    <property type="project" value="UniProtKB-ARBA"/>
</dbReference>
<dbReference type="InterPro" id="IPR050469">
    <property type="entry name" value="Diguanylate_Cyclase"/>
</dbReference>
<dbReference type="CDD" id="cd00156">
    <property type="entry name" value="REC"/>
    <property type="match status" value="2"/>
</dbReference>
<dbReference type="RefSeq" id="WP_132977688.1">
    <property type="nucleotide sequence ID" value="NZ_SMAO01000006.1"/>
</dbReference>
<dbReference type="InterPro" id="IPR036641">
    <property type="entry name" value="HPT_dom_sf"/>
</dbReference>
<gene>
    <name evidence="11" type="ORF">EDC35_106223</name>
</gene>
<feature type="modified residue" description="4-aspartylphosphate" evidence="6">
    <location>
        <position position="193"/>
    </location>
</feature>
<dbReference type="SUPFAM" id="SSF55073">
    <property type="entry name" value="Nucleotide cyclase"/>
    <property type="match status" value="1"/>
</dbReference>
<dbReference type="InterPro" id="IPR043128">
    <property type="entry name" value="Rev_trsase/Diguanyl_cyclase"/>
</dbReference>
<dbReference type="PANTHER" id="PTHR45138:SF9">
    <property type="entry name" value="DIGUANYLATE CYCLASE DGCM-RELATED"/>
    <property type="match status" value="1"/>
</dbReference>
<dbReference type="GO" id="GO:1902201">
    <property type="term" value="P:negative regulation of bacterial-type flagellum-dependent cell motility"/>
    <property type="evidence" value="ECO:0007669"/>
    <property type="project" value="TreeGrafter"/>
</dbReference>
<feature type="modified residue" description="4-aspartylphosphate" evidence="6">
    <location>
        <position position="319"/>
    </location>
</feature>
<evidence type="ECO:0000259" key="9">
    <source>
        <dbReference type="PROSITE" id="PS50887"/>
    </source>
</evidence>
<dbReference type="PROSITE" id="PS50110">
    <property type="entry name" value="RESPONSE_REGULATORY"/>
    <property type="match status" value="2"/>
</dbReference>
<keyword evidence="3" id="KW-0902">Two-component regulatory system</keyword>
<reference evidence="11 12" key="1">
    <citation type="submission" date="2019-03" db="EMBL/GenBank/DDBJ databases">
        <title>Genomic Encyclopedia of Type Strains, Phase IV (KMG-IV): sequencing the most valuable type-strain genomes for metagenomic binning, comparative biology and taxonomic classification.</title>
        <authorList>
            <person name="Goeker M."/>
        </authorList>
    </citation>
    <scope>NUCLEOTIDE SEQUENCE [LARGE SCALE GENOMIC DNA]</scope>
    <source>
        <strain evidence="11 12">DSM 13587</strain>
    </source>
</reference>
<dbReference type="Proteomes" id="UP000295717">
    <property type="component" value="Unassembled WGS sequence"/>
</dbReference>
<protein>
    <recommendedName>
        <fullName evidence="2">diguanylate cyclase</fullName>
        <ecNumber evidence="2">2.7.7.65</ecNumber>
    </recommendedName>
</protein>
<dbReference type="EC" id="2.7.7.65" evidence="2"/>
<comment type="cofactor">
    <cofactor evidence="1">
        <name>Mg(2+)</name>
        <dbReference type="ChEBI" id="CHEBI:18420"/>
    </cofactor>
</comment>
<dbReference type="GO" id="GO:0043709">
    <property type="term" value="P:cell adhesion involved in single-species biofilm formation"/>
    <property type="evidence" value="ECO:0007669"/>
    <property type="project" value="TreeGrafter"/>
</dbReference>
<name>A0A4R3MVS3_9GAMM</name>
<proteinExistence type="predicted"/>
<dbReference type="Gene3D" id="3.30.70.270">
    <property type="match status" value="1"/>
</dbReference>
<dbReference type="InterPro" id="IPR011006">
    <property type="entry name" value="CheY-like_superfamily"/>
</dbReference>
<dbReference type="SUPFAM" id="SSF52172">
    <property type="entry name" value="CheY-like"/>
    <property type="match status" value="2"/>
</dbReference>
<evidence type="ECO:0000259" key="10">
    <source>
        <dbReference type="PROSITE" id="PS50894"/>
    </source>
</evidence>
<evidence type="ECO:0000256" key="6">
    <source>
        <dbReference type="PROSITE-ProRule" id="PRU00169"/>
    </source>
</evidence>
<dbReference type="Gene3D" id="1.20.120.160">
    <property type="entry name" value="HPT domain"/>
    <property type="match status" value="1"/>
</dbReference>
<dbReference type="InterPro" id="IPR000160">
    <property type="entry name" value="GGDEF_dom"/>
</dbReference>
<keyword evidence="6" id="KW-0597">Phosphoprotein</keyword>
<dbReference type="PROSITE" id="PS50894">
    <property type="entry name" value="HPT"/>
    <property type="match status" value="1"/>
</dbReference>
<dbReference type="InterPro" id="IPR008207">
    <property type="entry name" value="Sig_transdc_His_kin_Hpt_dom"/>
</dbReference>
<dbReference type="PANTHER" id="PTHR45138">
    <property type="entry name" value="REGULATORY COMPONENTS OF SENSORY TRANSDUCTION SYSTEM"/>
    <property type="match status" value="1"/>
</dbReference>
<dbReference type="OrthoDB" id="9812260at2"/>
<feature type="domain" description="Response regulatory" evidence="8">
    <location>
        <begin position="270"/>
        <end position="386"/>
    </location>
</feature>
<evidence type="ECO:0000256" key="4">
    <source>
        <dbReference type="ARBA" id="ARBA00034247"/>
    </source>
</evidence>
<evidence type="ECO:0000256" key="7">
    <source>
        <dbReference type="SAM" id="MobiDB-lite"/>
    </source>
</evidence>
<dbReference type="GO" id="GO:0000160">
    <property type="term" value="P:phosphorelay signal transduction system"/>
    <property type="evidence" value="ECO:0007669"/>
    <property type="project" value="UniProtKB-KW"/>
</dbReference>
<feature type="domain" description="HPt" evidence="10">
    <location>
        <begin position="13"/>
        <end position="113"/>
    </location>
</feature>
<evidence type="ECO:0000256" key="1">
    <source>
        <dbReference type="ARBA" id="ARBA00001946"/>
    </source>
</evidence>
<dbReference type="InterPro" id="IPR029787">
    <property type="entry name" value="Nucleotide_cyclase"/>
</dbReference>
<dbReference type="CDD" id="cd01949">
    <property type="entry name" value="GGDEF"/>
    <property type="match status" value="1"/>
</dbReference>
<feature type="domain" description="Response regulatory" evidence="8">
    <location>
        <begin position="144"/>
        <end position="261"/>
    </location>
</feature>
<evidence type="ECO:0000259" key="8">
    <source>
        <dbReference type="PROSITE" id="PS50110"/>
    </source>
</evidence>
<dbReference type="Pfam" id="PF00990">
    <property type="entry name" value="GGDEF"/>
    <property type="match status" value="1"/>
</dbReference>
<organism evidence="11 12">
    <name type="scientific">Thiobaca trueperi</name>
    <dbReference type="NCBI Taxonomy" id="127458"/>
    <lineage>
        <taxon>Bacteria</taxon>
        <taxon>Pseudomonadati</taxon>
        <taxon>Pseudomonadota</taxon>
        <taxon>Gammaproteobacteria</taxon>
        <taxon>Chromatiales</taxon>
        <taxon>Chromatiaceae</taxon>
        <taxon>Thiobaca</taxon>
    </lineage>
</organism>
<evidence type="ECO:0000256" key="3">
    <source>
        <dbReference type="ARBA" id="ARBA00023012"/>
    </source>
</evidence>
<dbReference type="Gene3D" id="3.40.50.2300">
    <property type="match status" value="2"/>
</dbReference>
<sequence length="582" mass="63650">MATGKTESFMERKRKLRQSFLSQFPGRLALARDLLAQLAPGDDHAERLKQLHLIFHTIKGSGASFGFESINAPARAAEQALRETLDSNGQVTAPLLDELTRRLDALAGLDLNLDTPNGHDHGPGFIIAPRQTSDAYPGERRQRLIYLCDDDPILVQELATQLSCFGYRVTPFVTLDALREAVAVEPPSTIIMDVIFPEGQHAGPAAIAELSTRLSQTIPTVFISSHDDFSARLRAVQVGGSAYCPKPVKAVEMAEILDQLTNRAPPEPFHILIVDDDPDMAQFHAMALEESGMIARVVTEPEQVPAVLESFDADLVLMDLYMPNCSGVELAQVLRQIPGYLSLPIIYVSSETNVDRQFKALEVGADGFLTKPLEPERLVTEVHLRAERMRTLRSLMIRDSLTGLFNHNTILQLLEVAMASGRRSQSPICLAMLDVDRFKTVNDTYGHPAGDQVLMALARTLRLRLREVDLVGRYGGEEFAVVLVGLDSEQAKGVIDSLRTSFAAVTFFADGIEFRCTFSAGVAGFPEFTNASALTEAADRALYRAKHAGRNRVEIAHEEPDTPSGINAVPDTHDSEGAGNGA</sequence>
<dbReference type="SUPFAM" id="SSF47226">
    <property type="entry name" value="Histidine-containing phosphotransfer domain, HPT domain"/>
    <property type="match status" value="1"/>
</dbReference>
<comment type="caution">
    <text evidence="11">The sequence shown here is derived from an EMBL/GenBank/DDBJ whole genome shotgun (WGS) entry which is preliminary data.</text>
</comment>
<dbReference type="Pfam" id="PF00072">
    <property type="entry name" value="Response_reg"/>
    <property type="match status" value="2"/>
</dbReference>
<dbReference type="Pfam" id="PF01627">
    <property type="entry name" value="Hpt"/>
    <property type="match status" value="1"/>
</dbReference>
<feature type="region of interest" description="Disordered" evidence="7">
    <location>
        <begin position="557"/>
        <end position="582"/>
    </location>
</feature>
<dbReference type="CDD" id="cd00088">
    <property type="entry name" value="HPT"/>
    <property type="match status" value="1"/>
</dbReference>
<dbReference type="FunFam" id="3.30.70.270:FF:000001">
    <property type="entry name" value="Diguanylate cyclase domain protein"/>
    <property type="match status" value="1"/>
</dbReference>
<dbReference type="PROSITE" id="PS50887">
    <property type="entry name" value="GGDEF"/>
    <property type="match status" value="1"/>
</dbReference>
<dbReference type="SMART" id="SM00448">
    <property type="entry name" value="REC"/>
    <property type="match status" value="2"/>
</dbReference>
<keyword evidence="12" id="KW-1185">Reference proteome</keyword>